<evidence type="ECO:0000313" key="1">
    <source>
        <dbReference type="EMBL" id="KAF3065399.1"/>
    </source>
</evidence>
<accession>A0A9P5C8T4</accession>
<dbReference type="Proteomes" id="UP000801864">
    <property type="component" value="Unassembled WGS sequence"/>
</dbReference>
<dbReference type="EMBL" id="QLNT01000018">
    <property type="protein sequence ID" value="KAF3065399.1"/>
    <property type="molecule type" value="Genomic_DNA"/>
</dbReference>
<gene>
    <name evidence="1" type="ORF">CFAM422_009638</name>
</gene>
<comment type="caution">
    <text evidence="1">The sequence shown here is derived from an EMBL/GenBank/DDBJ whole genome shotgun (WGS) entry which is preliminary data.</text>
</comment>
<name>A0A9P5C8T4_9HYPO</name>
<reference evidence="1 2" key="1">
    <citation type="submission" date="2018-06" db="EMBL/GenBank/DDBJ databases">
        <title>Genome analysis of cellulolytic fungus Trichoderma lentiforme CFAM-422.</title>
        <authorList>
            <person name="Steindorff A.S."/>
            <person name="Formighieri E.F."/>
            <person name="Midorikawa G.E.O."/>
            <person name="Tamietti M.S."/>
            <person name="Ramos E.Z."/>
            <person name="Silva A.S."/>
            <person name="Bon E.P.S."/>
            <person name="Mendes T.D."/>
            <person name="Damaso M.C.T."/>
            <person name="Favaro L.C.L."/>
        </authorList>
    </citation>
    <scope>NUCLEOTIDE SEQUENCE [LARGE SCALE GENOMIC DNA]</scope>
    <source>
        <strain evidence="1 2">CFAM-422</strain>
    </source>
</reference>
<keyword evidence="2" id="KW-1185">Reference proteome</keyword>
<organism evidence="1 2">
    <name type="scientific">Trichoderma lentiforme</name>
    <dbReference type="NCBI Taxonomy" id="1567552"/>
    <lineage>
        <taxon>Eukaryota</taxon>
        <taxon>Fungi</taxon>
        <taxon>Dikarya</taxon>
        <taxon>Ascomycota</taxon>
        <taxon>Pezizomycotina</taxon>
        <taxon>Sordariomycetes</taxon>
        <taxon>Hypocreomycetidae</taxon>
        <taxon>Hypocreales</taxon>
        <taxon>Hypocreaceae</taxon>
        <taxon>Trichoderma</taxon>
    </lineage>
</organism>
<proteinExistence type="predicted"/>
<sequence length="303" mass="33135">MNTLPKASLFPQHLRGRALRRLFRRVKEPTSSLPSSQAKTQVNSAIHDVATPMVKSHSTSTPLWHQLLENVMFKLVNMSGVHPNSVRASNWVAASARRAKGRKTINYHEAVSQPEQCKKKSAFYKGPTHGDSTVKYSTDGIVIDYALSIYSVDTSDNVLISHRDAACCRYLLNSTDVLLYPTTTVSSQASQNLPTTAPSYVFGSLNLRQKVSKGNLDGVIRRTLPSFAMTSLYTARCKMCSTTCEIKSSKTNRSSKPKCGAGSGMTAAVERERGGHQVYQASSSLLWEDLIPTGISGTTESNV</sequence>
<protein>
    <submittedName>
        <fullName evidence="1">Uncharacterized protein</fullName>
    </submittedName>
</protein>
<evidence type="ECO:0000313" key="2">
    <source>
        <dbReference type="Proteomes" id="UP000801864"/>
    </source>
</evidence>
<dbReference type="AlphaFoldDB" id="A0A9P5C8T4"/>